<proteinExistence type="predicted"/>
<evidence type="ECO:0000256" key="1">
    <source>
        <dbReference type="ARBA" id="ARBA00012513"/>
    </source>
</evidence>
<dbReference type="RefSeq" id="YP_010782277.1">
    <property type="nucleotide sequence ID" value="NC_075039.1"/>
</dbReference>
<dbReference type="InterPro" id="IPR011009">
    <property type="entry name" value="Kinase-like_dom_sf"/>
</dbReference>
<evidence type="ECO:0000256" key="10">
    <source>
        <dbReference type="SAM" id="MobiDB-lite"/>
    </source>
</evidence>
<evidence type="ECO:0000259" key="11">
    <source>
        <dbReference type="PROSITE" id="PS50011"/>
    </source>
</evidence>
<reference evidence="12" key="2">
    <citation type="journal article" date="2018" name="Nat. Commun.">
        <title>Tailed giant Tupanvirus possesses the most complete translational apparatus of the known virosphere.</title>
        <authorList>
            <person name="Abrahao J."/>
            <person name="Silva L."/>
            <person name="Silva L.S."/>
            <person name="Khalil J.Y.B."/>
            <person name="Rodrigues R."/>
            <person name="Arantes T."/>
            <person name="Assis F."/>
            <person name="Boratto P."/>
            <person name="Andrade M."/>
            <person name="Kroon E.G."/>
            <person name="Ribeiro B."/>
            <person name="Bergier I."/>
            <person name="Seligmann H."/>
            <person name="Ghigo E."/>
            <person name="Colson P."/>
            <person name="Levasseur A."/>
            <person name="Kroemer G."/>
            <person name="Raoult D."/>
            <person name="La Scola B."/>
        </authorList>
    </citation>
    <scope>NUCLEOTIDE SEQUENCE [LARGE SCALE GENOMIC DNA]</scope>
    <source>
        <strain evidence="12">Soda lake</strain>
    </source>
</reference>
<dbReference type="Pfam" id="PF00069">
    <property type="entry name" value="Pkinase"/>
    <property type="match status" value="2"/>
</dbReference>
<evidence type="ECO:0000256" key="9">
    <source>
        <dbReference type="PROSITE-ProRule" id="PRU10141"/>
    </source>
</evidence>
<keyword evidence="3" id="KW-0808">Transferase</keyword>
<keyword evidence="6 9" id="KW-0067">ATP-binding</keyword>
<keyword evidence="4 9" id="KW-0547">Nucleotide-binding</keyword>
<reference evidence="12" key="1">
    <citation type="submission" date="2017-01" db="EMBL/GenBank/DDBJ databases">
        <authorList>
            <person name="Assis F.L."/>
            <person name="Abrahao J.S."/>
            <person name="Silva L."/>
            <person name="Khalil J.B."/>
            <person name="Rodrigues R."/>
            <person name="Silva L.S."/>
            <person name="Arantes T."/>
            <person name="Boratto P."/>
            <person name="Andrade M."/>
            <person name="Kroon E.G."/>
            <person name="Ribeiro B."/>
            <person name="Bergier I."/>
            <person name="Seligmann H."/>
            <person name="Ghigo E."/>
            <person name="Colson P."/>
            <person name="Levasseur A."/>
            <person name="Raoult D."/>
            <person name="Scola B.L."/>
        </authorList>
    </citation>
    <scope>NUCLEOTIDE SEQUENCE</scope>
    <source>
        <strain evidence="12">Soda lake</strain>
    </source>
</reference>
<dbReference type="InterPro" id="IPR051334">
    <property type="entry name" value="SRPK"/>
</dbReference>
<accession>A0A6N1NMM3</accession>
<organism evidence="12">
    <name type="scientific">Tupanvirus soda lake</name>
    <dbReference type="NCBI Taxonomy" id="2126985"/>
    <lineage>
        <taxon>Viruses</taxon>
        <taxon>Varidnaviria</taxon>
        <taxon>Bamfordvirae</taxon>
        <taxon>Nucleocytoviricota</taxon>
        <taxon>Megaviricetes</taxon>
        <taxon>Imitervirales</taxon>
        <taxon>Mimiviridae</taxon>
        <taxon>Megamimivirinae</taxon>
        <taxon>Tupanvirus</taxon>
        <taxon>Tupanvirus salinum</taxon>
    </lineage>
</organism>
<name>A0A6N1NMM3_9VIRU</name>
<evidence type="ECO:0000313" key="12">
    <source>
        <dbReference type="EMBL" id="QKU35605.1"/>
    </source>
</evidence>
<evidence type="ECO:0000256" key="5">
    <source>
        <dbReference type="ARBA" id="ARBA00022777"/>
    </source>
</evidence>
<evidence type="ECO:0000256" key="2">
    <source>
        <dbReference type="ARBA" id="ARBA00022527"/>
    </source>
</evidence>
<evidence type="ECO:0000256" key="7">
    <source>
        <dbReference type="ARBA" id="ARBA00047899"/>
    </source>
</evidence>
<feature type="domain" description="Protein kinase" evidence="11">
    <location>
        <begin position="63"/>
        <end position="528"/>
    </location>
</feature>
<dbReference type="InterPro" id="IPR017441">
    <property type="entry name" value="Protein_kinase_ATP_BS"/>
</dbReference>
<keyword evidence="2" id="KW-0723">Serine/threonine-protein kinase</keyword>
<dbReference type="InterPro" id="IPR008271">
    <property type="entry name" value="Ser/Thr_kinase_AS"/>
</dbReference>
<dbReference type="PROSITE" id="PS50011">
    <property type="entry name" value="PROTEIN_KINASE_DOM"/>
    <property type="match status" value="1"/>
</dbReference>
<feature type="binding site" evidence="9">
    <location>
        <position position="92"/>
    </location>
    <ligand>
        <name>ATP</name>
        <dbReference type="ChEBI" id="CHEBI:30616"/>
    </ligand>
</feature>
<dbReference type="PROSITE" id="PS00107">
    <property type="entry name" value="PROTEIN_KINASE_ATP"/>
    <property type="match status" value="1"/>
</dbReference>
<protein>
    <recommendedName>
        <fullName evidence="1">non-specific serine/threonine protein kinase</fullName>
        <ecNumber evidence="1">2.7.11.1</ecNumber>
    </recommendedName>
</protein>
<feature type="region of interest" description="Disordered" evidence="10">
    <location>
        <begin position="23"/>
        <end position="42"/>
    </location>
</feature>
<dbReference type="GO" id="GO:0050684">
    <property type="term" value="P:regulation of mRNA processing"/>
    <property type="evidence" value="ECO:0007669"/>
    <property type="project" value="TreeGrafter"/>
</dbReference>
<dbReference type="InterPro" id="IPR000719">
    <property type="entry name" value="Prot_kinase_dom"/>
</dbReference>
<dbReference type="GO" id="GO:0005524">
    <property type="term" value="F:ATP binding"/>
    <property type="evidence" value="ECO:0007669"/>
    <property type="project" value="UniProtKB-UniRule"/>
</dbReference>
<dbReference type="KEGG" id="vg:80519041"/>
<dbReference type="Gene3D" id="1.10.510.10">
    <property type="entry name" value="Transferase(Phosphotransferase) domain 1"/>
    <property type="match status" value="2"/>
</dbReference>
<dbReference type="GeneID" id="80519041"/>
<dbReference type="PROSITE" id="PS00108">
    <property type="entry name" value="PROTEIN_KINASE_ST"/>
    <property type="match status" value="1"/>
</dbReference>
<dbReference type="Gene3D" id="3.30.200.20">
    <property type="entry name" value="Phosphorylase Kinase, domain 1"/>
    <property type="match status" value="1"/>
</dbReference>
<dbReference type="SUPFAM" id="SSF56112">
    <property type="entry name" value="Protein kinase-like (PK-like)"/>
    <property type="match status" value="1"/>
</dbReference>
<dbReference type="EMBL" id="KY523104">
    <property type="protein sequence ID" value="QKU35605.1"/>
    <property type="molecule type" value="Genomic_DNA"/>
</dbReference>
<dbReference type="SMART" id="SM00220">
    <property type="entry name" value="S_TKc"/>
    <property type="match status" value="1"/>
</dbReference>
<comment type="catalytic activity">
    <reaction evidence="7">
        <text>L-threonyl-[protein] + ATP = O-phospho-L-threonyl-[protein] + ADP + H(+)</text>
        <dbReference type="Rhea" id="RHEA:46608"/>
        <dbReference type="Rhea" id="RHEA-COMP:11060"/>
        <dbReference type="Rhea" id="RHEA-COMP:11605"/>
        <dbReference type="ChEBI" id="CHEBI:15378"/>
        <dbReference type="ChEBI" id="CHEBI:30013"/>
        <dbReference type="ChEBI" id="CHEBI:30616"/>
        <dbReference type="ChEBI" id="CHEBI:61977"/>
        <dbReference type="ChEBI" id="CHEBI:456216"/>
        <dbReference type="EC" id="2.7.11.1"/>
    </reaction>
</comment>
<dbReference type="PANTHER" id="PTHR47634">
    <property type="entry name" value="PROTEIN KINASE DOMAIN-CONTAINING PROTEIN-RELATED"/>
    <property type="match status" value="1"/>
</dbReference>
<sequence length="530" mass="62194">MPINHKQFYGNQKNEKDAEEYNDTLPVNDESNSNTGSEDYIEEETMPIPEENIYPGLVLREDFVLLKKIGFGNNASVWMSYHISKKTFIAMKIQDYQCYHDGCREVAIIKKINSYCKENQNKNIYCVNMLDYFVYEEDEETRYVCSVYDLYAGSIQMVLNSGKHKYGLPKDVVKKITRQLLTALATLHGELKIIHTDIKPENILFKGTPDDHLKIIELFYASGFIDKYNGLCEAFKDNKSRFLEELEILAIDSVKEICALDTIVDGGDEEFIPDDESIDEDDIIEGEDDVFDDYESEYEEDDDDENNKCFNERKQSVDDVLEHLDYQDIHDLEVEGEYDFHDVLNNRPNTTDKKEIIDDKYVTNCETALTDFGNSYFYEKRTKNEIQDRRYRAPEVIHDFNYGYACDIWSVSCVAFELLTGFPLFEPADCPLNKDIHHLFLMEKMLGPIPIQMKKASKRSKFLYDKKRNYHIKNVQEFQQTPLKERLVKQFLFTQEDADQIYDFLMCGLRYDPSERMTAKEMLEHPWLNN</sequence>
<evidence type="ECO:0000256" key="3">
    <source>
        <dbReference type="ARBA" id="ARBA00022679"/>
    </source>
</evidence>
<dbReference type="GO" id="GO:0004674">
    <property type="term" value="F:protein serine/threonine kinase activity"/>
    <property type="evidence" value="ECO:0007669"/>
    <property type="project" value="UniProtKB-KW"/>
</dbReference>
<dbReference type="EC" id="2.7.11.1" evidence="1"/>
<dbReference type="PANTHER" id="PTHR47634:SF9">
    <property type="entry name" value="PROTEIN KINASE DOMAIN-CONTAINING PROTEIN-RELATED"/>
    <property type="match status" value="1"/>
</dbReference>
<evidence type="ECO:0000256" key="4">
    <source>
        <dbReference type="ARBA" id="ARBA00022741"/>
    </source>
</evidence>
<evidence type="ECO:0000256" key="8">
    <source>
        <dbReference type="ARBA" id="ARBA00048679"/>
    </source>
</evidence>
<comment type="catalytic activity">
    <reaction evidence="8">
        <text>L-seryl-[protein] + ATP = O-phospho-L-seryl-[protein] + ADP + H(+)</text>
        <dbReference type="Rhea" id="RHEA:17989"/>
        <dbReference type="Rhea" id="RHEA-COMP:9863"/>
        <dbReference type="Rhea" id="RHEA-COMP:11604"/>
        <dbReference type="ChEBI" id="CHEBI:15378"/>
        <dbReference type="ChEBI" id="CHEBI:29999"/>
        <dbReference type="ChEBI" id="CHEBI:30616"/>
        <dbReference type="ChEBI" id="CHEBI:83421"/>
        <dbReference type="ChEBI" id="CHEBI:456216"/>
        <dbReference type="EC" id="2.7.11.1"/>
    </reaction>
</comment>
<evidence type="ECO:0000256" key="6">
    <source>
        <dbReference type="ARBA" id="ARBA00022840"/>
    </source>
</evidence>
<keyword evidence="5 12" id="KW-0418">Kinase</keyword>